<feature type="transmembrane region" description="Helical" evidence="9">
    <location>
        <begin position="41"/>
        <end position="66"/>
    </location>
</feature>
<keyword evidence="4 9" id="KW-0812">Transmembrane</keyword>
<dbReference type="Pfam" id="PF01553">
    <property type="entry name" value="Acyltransferase"/>
    <property type="match status" value="1"/>
</dbReference>
<dbReference type="GO" id="GO:0016020">
    <property type="term" value="C:membrane"/>
    <property type="evidence" value="ECO:0007669"/>
    <property type="project" value="UniProtKB-SubCell"/>
</dbReference>
<organism evidence="11 12">
    <name type="scientific">Emiliania huxleyi (strain CCMP1516)</name>
    <dbReference type="NCBI Taxonomy" id="280463"/>
    <lineage>
        <taxon>Eukaryota</taxon>
        <taxon>Haptista</taxon>
        <taxon>Haptophyta</taxon>
        <taxon>Prymnesiophyceae</taxon>
        <taxon>Isochrysidales</taxon>
        <taxon>Noelaerhabdaceae</taxon>
        <taxon>Emiliania</taxon>
    </lineage>
</organism>
<evidence type="ECO:0000256" key="1">
    <source>
        <dbReference type="ARBA" id="ARBA00004370"/>
    </source>
</evidence>
<protein>
    <recommendedName>
        <fullName evidence="10">Phospholipid/glycerol acyltransferase domain-containing protein</fullName>
    </recommendedName>
</protein>
<evidence type="ECO:0000259" key="10">
    <source>
        <dbReference type="SMART" id="SM00563"/>
    </source>
</evidence>
<dbReference type="KEGG" id="ehx:EMIHUDRAFT_100696"/>
<keyword evidence="6" id="KW-0443">Lipid metabolism</keyword>
<comment type="similarity">
    <text evidence="2">Belongs to the 1-acyl-sn-glycerol-3-phosphate acyltransferase family.</text>
</comment>
<name>A0A0D3JQI1_EMIH1</name>
<proteinExistence type="inferred from homology"/>
<evidence type="ECO:0000256" key="3">
    <source>
        <dbReference type="ARBA" id="ARBA00022679"/>
    </source>
</evidence>
<dbReference type="PaxDb" id="2903-EOD25766"/>
<dbReference type="CDD" id="cd07989">
    <property type="entry name" value="LPLAT_AGPAT-like"/>
    <property type="match status" value="1"/>
</dbReference>
<dbReference type="EnsemblProtists" id="EOD25766">
    <property type="protein sequence ID" value="EOD25766"/>
    <property type="gene ID" value="EMIHUDRAFT_100696"/>
</dbReference>
<reference evidence="11" key="2">
    <citation type="submission" date="2024-10" db="UniProtKB">
        <authorList>
            <consortium name="EnsemblProtists"/>
        </authorList>
    </citation>
    <scope>IDENTIFICATION</scope>
</reference>
<evidence type="ECO:0000313" key="11">
    <source>
        <dbReference type="EnsemblProtists" id="EOD25766"/>
    </source>
</evidence>
<dbReference type="PANTHER" id="PTHR23063:SF52">
    <property type="entry name" value="LYSOPHOSPHATIDYLCHOLINE ACYLTRANSFERASE"/>
    <property type="match status" value="1"/>
</dbReference>
<comment type="subcellular location">
    <subcellularLocation>
        <location evidence="1">Membrane</location>
    </subcellularLocation>
</comment>
<dbReference type="SUPFAM" id="SSF69593">
    <property type="entry name" value="Glycerol-3-phosphate (1)-acyltransferase"/>
    <property type="match status" value="1"/>
</dbReference>
<dbReference type="GeneID" id="17271312"/>
<dbReference type="PANTHER" id="PTHR23063">
    <property type="entry name" value="PHOSPHOLIPID ACYLTRANSFERASE"/>
    <property type="match status" value="1"/>
</dbReference>
<evidence type="ECO:0000256" key="5">
    <source>
        <dbReference type="ARBA" id="ARBA00022989"/>
    </source>
</evidence>
<evidence type="ECO:0000256" key="4">
    <source>
        <dbReference type="ARBA" id="ARBA00022692"/>
    </source>
</evidence>
<dbReference type="GO" id="GO:0006629">
    <property type="term" value="P:lipid metabolic process"/>
    <property type="evidence" value="ECO:0007669"/>
    <property type="project" value="UniProtKB-KW"/>
</dbReference>
<dbReference type="HOGENOM" id="CLU_824946_0_0_1"/>
<dbReference type="Proteomes" id="UP000013827">
    <property type="component" value="Unassembled WGS sequence"/>
</dbReference>
<keyword evidence="12" id="KW-1185">Reference proteome</keyword>
<accession>A0A0D3JQI1</accession>
<feature type="transmembrane region" description="Helical" evidence="9">
    <location>
        <begin position="78"/>
        <end position="103"/>
    </location>
</feature>
<evidence type="ECO:0000256" key="9">
    <source>
        <dbReference type="SAM" id="Phobius"/>
    </source>
</evidence>
<sequence length="337" mass="36217">MDTVFSPAQRDEKLLAPPGEPLPEQPHTGGTLQRSTKLCGFLGTFGFALVWIPCLLPPLLVAFVGLLLRTCGCCGATLLNRTTILVFAACCRIALWLSVWIRVEERGFGVVGERMGRSGRPCLVIANHTSFFDILLLVALLPFSKVQRVKMLISYRLFALPLLGQLNRAMGHLAVRNSRKTDDDATRAMFAESTGKALAEFEEYVRGGGTGGWFPEGDVNAGNTHAVGLFKKGGFAPAVKIDVELWCVSFCGNAVTWHAKGLPGRPARVGASIACLCDSTHALLRDEGLSVNSDVDACLLLLANQARAKVQDGVSTFVSEGFVGHDPDAPNLWGGHL</sequence>
<keyword evidence="7 9" id="KW-0472">Membrane</keyword>
<evidence type="ECO:0000256" key="2">
    <source>
        <dbReference type="ARBA" id="ARBA00008655"/>
    </source>
</evidence>
<feature type="transmembrane region" description="Helical" evidence="9">
    <location>
        <begin position="123"/>
        <end position="143"/>
    </location>
</feature>
<feature type="domain" description="Phospholipid/glycerol acyltransferase" evidence="10">
    <location>
        <begin position="122"/>
        <end position="250"/>
    </location>
</feature>
<dbReference type="GO" id="GO:0016746">
    <property type="term" value="F:acyltransferase activity"/>
    <property type="evidence" value="ECO:0007669"/>
    <property type="project" value="UniProtKB-KW"/>
</dbReference>
<dbReference type="RefSeq" id="XP_005778195.1">
    <property type="nucleotide sequence ID" value="XM_005778138.1"/>
</dbReference>
<dbReference type="AlphaFoldDB" id="A0A0D3JQI1"/>
<evidence type="ECO:0000256" key="6">
    <source>
        <dbReference type="ARBA" id="ARBA00023098"/>
    </source>
</evidence>
<keyword evidence="3" id="KW-0808">Transferase</keyword>
<dbReference type="InterPro" id="IPR002123">
    <property type="entry name" value="Plipid/glycerol_acylTrfase"/>
</dbReference>
<evidence type="ECO:0000313" key="12">
    <source>
        <dbReference type="Proteomes" id="UP000013827"/>
    </source>
</evidence>
<evidence type="ECO:0000256" key="8">
    <source>
        <dbReference type="ARBA" id="ARBA00023315"/>
    </source>
</evidence>
<evidence type="ECO:0000256" key="7">
    <source>
        <dbReference type="ARBA" id="ARBA00023136"/>
    </source>
</evidence>
<dbReference type="SMART" id="SM00563">
    <property type="entry name" value="PlsC"/>
    <property type="match status" value="1"/>
</dbReference>
<keyword evidence="5 9" id="KW-1133">Transmembrane helix</keyword>
<keyword evidence="8" id="KW-0012">Acyltransferase</keyword>
<reference evidence="12" key="1">
    <citation type="journal article" date="2013" name="Nature">
        <title>Pan genome of the phytoplankton Emiliania underpins its global distribution.</title>
        <authorList>
            <person name="Read B.A."/>
            <person name="Kegel J."/>
            <person name="Klute M.J."/>
            <person name="Kuo A."/>
            <person name="Lefebvre S.C."/>
            <person name="Maumus F."/>
            <person name="Mayer C."/>
            <person name="Miller J."/>
            <person name="Monier A."/>
            <person name="Salamov A."/>
            <person name="Young J."/>
            <person name="Aguilar M."/>
            <person name="Claverie J.M."/>
            <person name="Frickenhaus S."/>
            <person name="Gonzalez K."/>
            <person name="Herman E.K."/>
            <person name="Lin Y.C."/>
            <person name="Napier J."/>
            <person name="Ogata H."/>
            <person name="Sarno A.F."/>
            <person name="Shmutz J."/>
            <person name="Schroeder D."/>
            <person name="de Vargas C."/>
            <person name="Verret F."/>
            <person name="von Dassow P."/>
            <person name="Valentin K."/>
            <person name="Van de Peer Y."/>
            <person name="Wheeler G."/>
            <person name="Dacks J.B."/>
            <person name="Delwiche C.F."/>
            <person name="Dyhrman S.T."/>
            <person name="Glockner G."/>
            <person name="John U."/>
            <person name="Richards T."/>
            <person name="Worden A.Z."/>
            <person name="Zhang X."/>
            <person name="Grigoriev I.V."/>
            <person name="Allen A.E."/>
            <person name="Bidle K."/>
            <person name="Borodovsky M."/>
            <person name="Bowler C."/>
            <person name="Brownlee C."/>
            <person name="Cock J.M."/>
            <person name="Elias M."/>
            <person name="Gladyshev V.N."/>
            <person name="Groth M."/>
            <person name="Guda C."/>
            <person name="Hadaegh A."/>
            <person name="Iglesias-Rodriguez M.D."/>
            <person name="Jenkins J."/>
            <person name="Jones B.M."/>
            <person name="Lawson T."/>
            <person name="Leese F."/>
            <person name="Lindquist E."/>
            <person name="Lobanov A."/>
            <person name="Lomsadze A."/>
            <person name="Malik S.B."/>
            <person name="Marsh M.E."/>
            <person name="Mackinder L."/>
            <person name="Mock T."/>
            <person name="Mueller-Roeber B."/>
            <person name="Pagarete A."/>
            <person name="Parker M."/>
            <person name="Probert I."/>
            <person name="Quesneville H."/>
            <person name="Raines C."/>
            <person name="Rensing S.A."/>
            <person name="Riano-Pachon D.M."/>
            <person name="Richier S."/>
            <person name="Rokitta S."/>
            <person name="Shiraiwa Y."/>
            <person name="Soanes D.M."/>
            <person name="van der Giezen M."/>
            <person name="Wahlund T.M."/>
            <person name="Williams B."/>
            <person name="Wilson W."/>
            <person name="Wolfe G."/>
            <person name="Wurch L.L."/>
        </authorList>
    </citation>
    <scope>NUCLEOTIDE SEQUENCE</scope>
</reference>